<keyword evidence="1" id="KW-0687">Ribonucleoprotein</keyword>
<dbReference type="AlphaFoldDB" id="A3IJI8"/>
<dbReference type="EMBL" id="AAXW01000002">
    <property type="protein sequence ID" value="EAZ93970.1"/>
    <property type="molecule type" value="Genomic_DNA"/>
</dbReference>
<protein>
    <submittedName>
        <fullName evidence="1">30S ribosomal protein S20</fullName>
    </submittedName>
</protein>
<comment type="caution">
    <text evidence="1">The sequence shown here is derived from an EMBL/GenBank/DDBJ whole genome shotgun (WGS) entry which is preliminary data.</text>
</comment>
<gene>
    <name evidence="1" type="primary">rpsT</name>
    <name evidence="1" type="ORF">CY0110_19282</name>
</gene>
<keyword evidence="2" id="KW-1185">Reference proteome</keyword>
<accession>A3IJI8</accession>
<reference evidence="1 2" key="1">
    <citation type="submission" date="2007-03" db="EMBL/GenBank/DDBJ databases">
        <authorList>
            <person name="Stal L."/>
            <person name="Ferriera S."/>
            <person name="Johnson J."/>
            <person name="Kravitz S."/>
            <person name="Beeson K."/>
            <person name="Sutton G."/>
            <person name="Rogers Y.-H."/>
            <person name="Friedman R."/>
            <person name="Frazier M."/>
            <person name="Venter J.C."/>
        </authorList>
    </citation>
    <scope>NUCLEOTIDE SEQUENCE [LARGE SCALE GENOMIC DNA]</scope>
    <source>
        <strain evidence="1 2">CCY0110</strain>
    </source>
</reference>
<keyword evidence="1" id="KW-0689">Ribosomal protein</keyword>
<evidence type="ECO:0000313" key="2">
    <source>
        <dbReference type="Proteomes" id="UP000003781"/>
    </source>
</evidence>
<proteinExistence type="predicted"/>
<evidence type="ECO:0000313" key="1">
    <source>
        <dbReference type="EMBL" id="EAZ93970.1"/>
    </source>
</evidence>
<dbReference type="GO" id="GO:0005840">
    <property type="term" value="C:ribosome"/>
    <property type="evidence" value="ECO:0007669"/>
    <property type="project" value="UniProtKB-KW"/>
</dbReference>
<organism evidence="1 2">
    <name type="scientific">Crocosphaera chwakensis CCY0110</name>
    <dbReference type="NCBI Taxonomy" id="391612"/>
    <lineage>
        <taxon>Bacteria</taxon>
        <taxon>Bacillati</taxon>
        <taxon>Cyanobacteriota</taxon>
        <taxon>Cyanophyceae</taxon>
        <taxon>Oscillatoriophycideae</taxon>
        <taxon>Chroococcales</taxon>
        <taxon>Aphanothecaceae</taxon>
        <taxon>Crocosphaera</taxon>
        <taxon>Crocosphaera chwakensis</taxon>
    </lineage>
</organism>
<sequence>MLLYNIYCIRKQSKIIK</sequence>
<name>A3IJI8_9CHRO</name>
<dbReference type="Proteomes" id="UP000003781">
    <property type="component" value="Unassembled WGS sequence"/>
</dbReference>